<keyword evidence="3" id="KW-0472">Membrane</keyword>
<dbReference type="Proteomes" id="UP001595969">
    <property type="component" value="Unassembled WGS sequence"/>
</dbReference>
<keyword evidence="3" id="KW-1133">Transmembrane helix</keyword>
<accession>A0ABV9MXF8</accession>
<dbReference type="RefSeq" id="WP_204655172.1">
    <property type="nucleotide sequence ID" value="NZ_JAFBFD010000065.1"/>
</dbReference>
<evidence type="ECO:0000256" key="3">
    <source>
        <dbReference type="SAM" id="Phobius"/>
    </source>
</evidence>
<evidence type="ECO:0000313" key="4">
    <source>
        <dbReference type="EMBL" id="MFC4720667.1"/>
    </source>
</evidence>
<keyword evidence="2" id="KW-0178">Competence</keyword>
<evidence type="ECO:0000256" key="2">
    <source>
        <dbReference type="ARBA" id="ARBA00023287"/>
    </source>
</evidence>
<organism evidence="4 5">
    <name type="scientific">Enterococcus lemanii</name>
    <dbReference type="NCBI Taxonomy" id="1159752"/>
    <lineage>
        <taxon>Bacteria</taxon>
        <taxon>Bacillati</taxon>
        <taxon>Bacillota</taxon>
        <taxon>Bacilli</taxon>
        <taxon>Lactobacillales</taxon>
        <taxon>Enterococcaceae</taxon>
        <taxon>Enterococcus</taxon>
    </lineage>
</organism>
<dbReference type="Pfam" id="PF07963">
    <property type="entry name" value="N_methyl"/>
    <property type="match status" value="1"/>
</dbReference>
<sequence length="146" mass="17011">MNKHRAFTLLETLIVLSVLSLFASVSFVAIPKIKEELEVYYFLNQFENNILLTQQAAIFSVVRTTIKKEYQQNYIEFLLEGNRKVTQTAPPALNFKVFPPVYFGIGTGNIVKTETIIFSWENKKQEIKYEFLFGKGRYEKTIKQIN</sequence>
<dbReference type="NCBIfam" id="NF040982">
    <property type="entry name" value="ComGD"/>
    <property type="match status" value="1"/>
</dbReference>
<keyword evidence="5" id="KW-1185">Reference proteome</keyword>
<evidence type="ECO:0000256" key="1">
    <source>
        <dbReference type="ARBA" id="ARBA00004241"/>
    </source>
</evidence>
<dbReference type="InterPro" id="IPR012902">
    <property type="entry name" value="N_methyl_site"/>
</dbReference>
<dbReference type="EMBL" id="JBHSGS010000067">
    <property type="protein sequence ID" value="MFC4720667.1"/>
    <property type="molecule type" value="Genomic_DNA"/>
</dbReference>
<gene>
    <name evidence="4" type="primary">comGD</name>
    <name evidence="4" type="ORF">ACFO5I_13130</name>
</gene>
<reference evidence="5" key="1">
    <citation type="journal article" date="2019" name="Int. J. Syst. Evol. Microbiol.">
        <title>The Global Catalogue of Microorganisms (GCM) 10K type strain sequencing project: providing services to taxonomists for standard genome sequencing and annotation.</title>
        <authorList>
            <consortium name="The Broad Institute Genomics Platform"/>
            <consortium name="The Broad Institute Genome Sequencing Center for Infectious Disease"/>
            <person name="Wu L."/>
            <person name="Ma J."/>
        </authorList>
    </citation>
    <scope>NUCLEOTIDE SEQUENCE [LARGE SCALE GENOMIC DNA]</scope>
    <source>
        <strain evidence="5">CGMCC 1.19032</strain>
    </source>
</reference>
<dbReference type="NCBIfam" id="TIGR02532">
    <property type="entry name" value="IV_pilin_GFxxxE"/>
    <property type="match status" value="1"/>
</dbReference>
<name>A0ABV9MXF8_9ENTE</name>
<protein>
    <submittedName>
        <fullName evidence="4">Competence type IV pilus minor pilin ComGD</fullName>
    </submittedName>
</protein>
<dbReference type="PIRSF" id="PIRSF021292">
    <property type="entry name" value="Competence_ComGD"/>
    <property type="match status" value="1"/>
</dbReference>
<evidence type="ECO:0000313" key="5">
    <source>
        <dbReference type="Proteomes" id="UP001595969"/>
    </source>
</evidence>
<comment type="caution">
    <text evidence="4">The sequence shown here is derived from an EMBL/GenBank/DDBJ whole genome shotgun (WGS) entry which is preliminary data.</text>
</comment>
<dbReference type="InterPro" id="IPR016785">
    <property type="entry name" value="ComGD"/>
</dbReference>
<proteinExistence type="predicted"/>
<comment type="subcellular location">
    <subcellularLocation>
        <location evidence="1">Cell surface</location>
    </subcellularLocation>
</comment>
<keyword evidence="3" id="KW-0812">Transmembrane</keyword>
<feature type="transmembrane region" description="Helical" evidence="3">
    <location>
        <begin position="6"/>
        <end position="30"/>
    </location>
</feature>